<dbReference type="PANTHER" id="PTHR45790:SF1">
    <property type="entry name" value="SIROHEME SYNTHASE"/>
    <property type="match status" value="1"/>
</dbReference>
<keyword evidence="7" id="KW-0560">Oxidoreductase</keyword>
<evidence type="ECO:0000256" key="1">
    <source>
        <dbReference type="ARBA" id="ARBA00005010"/>
    </source>
</evidence>
<feature type="active site" description="Proton donor" evidence="14">
    <location>
        <position position="270"/>
    </location>
</feature>
<comment type="caution">
    <text evidence="20">The sequence shown here is derived from an EMBL/GenBank/DDBJ whole genome shotgun (WGS) entry which is preliminary data.</text>
</comment>
<dbReference type="Pfam" id="PF14824">
    <property type="entry name" value="Sirohm_synth_M"/>
    <property type="match status" value="1"/>
</dbReference>
<dbReference type="InterPro" id="IPR035996">
    <property type="entry name" value="4pyrrol_Methylase_sf"/>
</dbReference>
<dbReference type="GO" id="GO:0032259">
    <property type="term" value="P:methylation"/>
    <property type="evidence" value="ECO:0007669"/>
    <property type="project" value="UniProtKB-KW"/>
</dbReference>
<dbReference type="Pfam" id="PF10414">
    <property type="entry name" value="CysG_dimeriser"/>
    <property type="match status" value="1"/>
</dbReference>
<dbReference type="EC" id="2.1.1.107" evidence="20"/>
<feature type="compositionally biased region" description="Polar residues" evidence="16">
    <location>
        <begin position="368"/>
        <end position="378"/>
    </location>
</feature>
<dbReference type="GO" id="GO:0004851">
    <property type="term" value="F:uroporphyrin-III C-methyltransferase activity"/>
    <property type="evidence" value="ECO:0007669"/>
    <property type="project" value="UniProtKB-EC"/>
</dbReference>
<gene>
    <name evidence="20" type="primary">cobA</name>
    <name evidence="20" type="ORF">GTU67_11120</name>
</gene>
<dbReference type="Gene3D" id="3.30.160.110">
    <property type="entry name" value="Siroheme synthase, domain 2"/>
    <property type="match status" value="1"/>
</dbReference>
<organism evidence="20 21">
    <name type="scientific">Pusillimonas minor</name>
    <dbReference type="NCBI Taxonomy" id="2697024"/>
    <lineage>
        <taxon>Bacteria</taxon>
        <taxon>Pseudomonadati</taxon>
        <taxon>Pseudomonadota</taxon>
        <taxon>Betaproteobacteria</taxon>
        <taxon>Burkholderiales</taxon>
        <taxon>Alcaligenaceae</taxon>
        <taxon>Pusillimonas</taxon>
    </lineage>
</organism>
<dbReference type="InterPro" id="IPR006367">
    <property type="entry name" value="Sirohaem_synthase_N"/>
</dbReference>
<dbReference type="NCBIfam" id="TIGR01470">
    <property type="entry name" value="cysG_Nterm"/>
    <property type="match status" value="1"/>
</dbReference>
<dbReference type="EMBL" id="JACJUU010000008">
    <property type="protein sequence ID" value="MBC2770456.1"/>
    <property type="molecule type" value="Genomic_DNA"/>
</dbReference>
<dbReference type="Gene3D" id="3.30.950.10">
    <property type="entry name" value="Methyltransferase, Cobalt-precorrin-4 Transmethylase, Domain 2"/>
    <property type="match status" value="1"/>
</dbReference>
<dbReference type="InterPro" id="IPR012409">
    <property type="entry name" value="Sirohaem_synth"/>
</dbReference>
<evidence type="ECO:0000259" key="17">
    <source>
        <dbReference type="Pfam" id="PF00590"/>
    </source>
</evidence>
<reference evidence="20 21" key="1">
    <citation type="submission" date="2020-08" db="EMBL/GenBank/DDBJ databases">
        <title>Paraeoetvoesia sp. YC-7-48 draft genome sequence.</title>
        <authorList>
            <person name="Yao L."/>
        </authorList>
    </citation>
    <scope>NUCLEOTIDE SEQUENCE [LARGE SCALE GENOMIC DNA]</scope>
    <source>
        <strain evidence="21">YC-7-48</strain>
    </source>
</reference>
<dbReference type="GO" id="GO:0009236">
    <property type="term" value="P:cobalamin biosynthetic process"/>
    <property type="evidence" value="ECO:0007669"/>
    <property type="project" value="UniProtKB-KW"/>
</dbReference>
<dbReference type="PIRSF" id="PIRSF036426">
    <property type="entry name" value="Sirohaem_synth"/>
    <property type="match status" value="1"/>
</dbReference>
<feature type="domain" description="Sirohaem synthase dimerisation" evidence="18">
    <location>
        <begin position="150"/>
        <end position="207"/>
    </location>
</feature>
<keyword evidence="11" id="KW-0511">Multifunctional enzyme</keyword>
<sequence length="498" mass="54087">MKLFPMFARLDHRDVLVVGGGEVAERKVSALLKTRARVTVGAPALSPAIRHWQALGKVTVIQDVFTPDWLDGKWLVIAATNDRDVNLQIADAAQSRRLFINVVDDPELSSFQVPSIVDRSPLIIAVSSSGQAPVLARRIREKLETLLDHSLGALAALAEKHRKAIKTQRPDLRARRAFYDELLDGPVAAALRQHRGDEAEQLLIQHLAQPSTNRPGKVILVGAGPGDPGLLTLKALRALNEADVILYDRLVSAEILDLARRDATQISVGKRPGEDHDATQRRIHTLMVEHAANGHTVVRLKGGDAFVFGRGGEELEHLVAHGIDYEVVPGITAALACAAYAGVPLTHRDHAQSVRLVTAHEQEAPVMPQTQAQNTPAPANSPPHRVPETHLSSPRAAKPVTPNETLAFYMGVGQLEALTQRLLAQGLDADTPFALIENGTRPGQRTLYGHLLELPQKAKRHQMKAPSLLIVGKVAGLGPQLKWFGQTLEEPQNELATA</sequence>
<comment type="pathway">
    <text evidence="12">Porphyrin-containing compound metabolism; siroheme biosynthesis; precorrin-2 from uroporphyrinogen III: step 1/1.</text>
</comment>
<dbReference type="InterPro" id="IPR019478">
    <property type="entry name" value="Sirohaem_synthase_dimer_dom"/>
</dbReference>
<dbReference type="InterPro" id="IPR028281">
    <property type="entry name" value="Sirohaem_synthase_central"/>
</dbReference>
<evidence type="ECO:0000313" key="20">
    <source>
        <dbReference type="EMBL" id="MBC2770456.1"/>
    </source>
</evidence>
<dbReference type="PROSITE" id="PS00839">
    <property type="entry name" value="SUMT_1"/>
    <property type="match status" value="1"/>
</dbReference>
<evidence type="ECO:0000256" key="8">
    <source>
        <dbReference type="ARBA" id="ARBA00023027"/>
    </source>
</evidence>
<evidence type="ECO:0000256" key="15">
    <source>
        <dbReference type="RuleBase" id="RU003960"/>
    </source>
</evidence>
<evidence type="ECO:0000259" key="18">
    <source>
        <dbReference type="Pfam" id="PF10414"/>
    </source>
</evidence>
<comment type="catalytic activity">
    <reaction evidence="13">
        <text>precorrin-2 + NAD(+) = sirohydrochlorin + NADH + 2 H(+)</text>
        <dbReference type="Rhea" id="RHEA:15613"/>
        <dbReference type="ChEBI" id="CHEBI:15378"/>
        <dbReference type="ChEBI" id="CHEBI:57540"/>
        <dbReference type="ChEBI" id="CHEBI:57945"/>
        <dbReference type="ChEBI" id="CHEBI:58351"/>
        <dbReference type="ChEBI" id="CHEBI:58827"/>
        <dbReference type="EC" id="1.3.1.76"/>
    </reaction>
</comment>
<feature type="domain" description="Tetrapyrrole methylase" evidence="17">
    <location>
        <begin position="217"/>
        <end position="454"/>
    </location>
</feature>
<dbReference type="Gene3D" id="1.10.8.210">
    <property type="entry name" value="Sirohaem synthase, dimerisation domain"/>
    <property type="match status" value="1"/>
</dbReference>
<dbReference type="InterPro" id="IPR050161">
    <property type="entry name" value="Siro_Cobalamin_biosynth"/>
</dbReference>
<keyword evidence="3" id="KW-0169">Cobalamin biosynthesis</keyword>
<evidence type="ECO:0000256" key="7">
    <source>
        <dbReference type="ARBA" id="ARBA00023002"/>
    </source>
</evidence>
<comment type="pathway">
    <text evidence="1">Porphyrin-containing compound metabolism; siroheme biosynthesis; sirohydrochlorin from precorrin-2: step 1/1.</text>
</comment>
<dbReference type="InterPro" id="IPR036291">
    <property type="entry name" value="NAD(P)-bd_dom_sf"/>
</dbReference>
<dbReference type="InterPro" id="IPR003043">
    <property type="entry name" value="Uropor_MeTrfase_CS"/>
</dbReference>
<keyword evidence="9" id="KW-0456">Lyase</keyword>
<evidence type="ECO:0000313" key="21">
    <source>
        <dbReference type="Proteomes" id="UP000545386"/>
    </source>
</evidence>
<evidence type="ECO:0000256" key="12">
    <source>
        <dbReference type="ARBA" id="ARBA00025705"/>
    </source>
</evidence>
<dbReference type="AlphaFoldDB" id="A0A842HQG8"/>
<evidence type="ECO:0000256" key="16">
    <source>
        <dbReference type="SAM" id="MobiDB-lite"/>
    </source>
</evidence>
<dbReference type="SUPFAM" id="SSF51735">
    <property type="entry name" value="NAD(P)-binding Rossmann-fold domains"/>
    <property type="match status" value="1"/>
</dbReference>
<dbReference type="CDD" id="cd11642">
    <property type="entry name" value="SUMT"/>
    <property type="match status" value="1"/>
</dbReference>
<dbReference type="GO" id="GO:0043115">
    <property type="term" value="F:precorrin-2 dehydrogenase activity"/>
    <property type="evidence" value="ECO:0007669"/>
    <property type="project" value="UniProtKB-EC"/>
</dbReference>
<protein>
    <submittedName>
        <fullName evidence="20">Uroporphyrinogen-III C-methyltransferase</fullName>
        <ecNumber evidence="20">2.1.1.107</ecNumber>
    </submittedName>
</protein>
<evidence type="ECO:0000256" key="13">
    <source>
        <dbReference type="ARBA" id="ARBA00047561"/>
    </source>
</evidence>
<proteinExistence type="inferred from homology"/>
<evidence type="ECO:0000256" key="3">
    <source>
        <dbReference type="ARBA" id="ARBA00022573"/>
    </source>
</evidence>
<feature type="region of interest" description="Disordered" evidence="16">
    <location>
        <begin position="368"/>
        <end position="399"/>
    </location>
</feature>
<comment type="similarity">
    <text evidence="2 15">Belongs to the precorrin methyltransferase family.</text>
</comment>
<evidence type="ECO:0000256" key="2">
    <source>
        <dbReference type="ARBA" id="ARBA00005879"/>
    </source>
</evidence>
<keyword evidence="8" id="KW-0520">NAD</keyword>
<dbReference type="NCBIfam" id="NF004790">
    <property type="entry name" value="PRK06136.1"/>
    <property type="match status" value="1"/>
</dbReference>
<dbReference type="Proteomes" id="UP000545386">
    <property type="component" value="Unassembled WGS sequence"/>
</dbReference>
<dbReference type="PANTHER" id="PTHR45790">
    <property type="entry name" value="SIROHEME SYNTHASE-RELATED"/>
    <property type="match status" value="1"/>
</dbReference>
<dbReference type="NCBIfam" id="NF007922">
    <property type="entry name" value="PRK10637.1"/>
    <property type="match status" value="1"/>
</dbReference>
<accession>A0A842HQG8</accession>
<dbReference type="NCBIfam" id="TIGR01469">
    <property type="entry name" value="cobA_cysG_Cterm"/>
    <property type="match status" value="1"/>
</dbReference>
<feature type="active site" description="Proton acceptor" evidence="14">
    <location>
        <position position="248"/>
    </location>
</feature>
<dbReference type="FunFam" id="3.40.1010.10:FF:000001">
    <property type="entry name" value="Siroheme synthase"/>
    <property type="match status" value="1"/>
</dbReference>
<evidence type="ECO:0000256" key="5">
    <source>
        <dbReference type="ARBA" id="ARBA00022679"/>
    </source>
</evidence>
<dbReference type="GO" id="GO:0051266">
    <property type="term" value="F:sirohydrochlorin ferrochelatase activity"/>
    <property type="evidence" value="ECO:0007669"/>
    <property type="project" value="InterPro"/>
</dbReference>
<evidence type="ECO:0000259" key="19">
    <source>
        <dbReference type="Pfam" id="PF14824"/>
    </source>
</evidence>
<evidence type="ECO:0000256" key="10">
    <source>
        <dbReference type="ARBA" id="ARBA00023244"/>
    </source>
</evidence>
<evidence type="ECO:0000256" key="6">
    <source>
        <dbReference type="ARBA" id="ARBA00022691"/>
    </source>
</evidence>
<dbReference type="InterPro" id="IPR014776">
    <property type="entry name" value="4pyrrole_Mease_sub2"/>
</dbReference>
<dbReference type="InterPro" id="IPR000878">
    <property type="entry name" value="4pyrrol_Mease"/>
</dbReference>
<dbReference type="InterPro" id="IPR006366">
    <property type="entry name" value="CobA/CysG_C"/>
</dbReference>
<dbReference type="FunFam" id="3.30.160.110:FF:000001">
    <property type="entry name" value="Siroheme synthase"/>
    <property type="match status" value="1"/>
</dbReference>
<evidence type="ECO:0000256" key="4">
    <source>
        <dbReference type="ARBA" id="ARBA00022603"/>
    </source>
</evidence>
<keyword evidence="6" id="KW-0949">S-adenosyl-L-methionine</keyword>
<keyword evidence="4 15" id="KW-0489">Methyltransferase</keyword>
<dbReference type="RefSeq" id="WP_185780131.1">
    <property type="nucleotide sequence ID" value="NZ_JACJUU010000008.1"/>
</dbReference>
<dbReference type="GO" id="GO:0051287">
    <property type="term" value="F:NAD binding"/>
    <property type="evidence" value="ECO:0007669"/>
    <property type="project" value="InterPro"/>
</dbReference>
<dbReference type="PROSITE" id="PS00840">
    <property type="entry name" value="SUMT_2"/>
    <property type="match status" value="1"/>
</dbReference>
<dbReference type="Pfam" id="PF13241">
    <property type="entry name" value="NAD_binding_7"/>
    <property type="match status" value="1"/>
</dbReference>
<dbReference type="UniPathway" id="UPA00262">
    <property type="reaction ID" value="UER00211"/>
</dbReference>
<dbReference type="InterPro" id="IPR014777">
    <property type="entry name" value="4pyrrole_Mease_sub1"/>
</dbReference>
<dbReference type="GO" id="GO:0019354">
    <property type="term" value="P:siroheme biosynthetic process"/>
    <property type="evidence" value="ECO:0007669"/>
    <property type="project" value="UniProtKB-UniPathway"/>
</dbReference>
<evidence type="ECO:0000256" key="9">
    <source>
        <dbReference type="ARBA" id="ARBA00023239"/>
    </source>
</evidence>
<dbReference type="InterPro" id="IPR037115">
    <property type="entry name" value="Sirohaem_synt_dimer_dom_sf"/>
</dbReference>
<keyword evidence="5 15" id="KW-0808">Transferase</keyword>
<keyword evidence="10" id="KW-0627">Porphyrin biosynthesis</keyword>
<feature type="domain" description="Siroheme synthase central" evidence="19">
    <location>
        <begin position="120"/>
        <end position="144"/>
    </location>
</feature>
<keyword evidence="21" id="KW-1185">Reference proteome</keyword>
<dbReference type="SUPFAM" id="SSF53790">
    <property type="entry name" value="Tetrapyrrole methylase"/>
    <property type="match status" value="1"/>
</dbReference>
<evidence type="ECO:0000256" key="14">
    <source>
        <dbReference type="PIRSR" id="PIRSR036426-1"/>
    </source>
</evidence>
<name>A0A842HQG8_9BURK</name>
<dbReference type="Gene3D" id="3.40.1010.10">
    <property type="entry name" value="Cobalt-precorrin-4 Transmethylase, Domain 1"/>
    <property type="match status" value="1"/>
</dbReference>
<dbReference type="Pfam" id="PF00590">
    <property type="entry name" value="TP_methylase"/>
    <property type="match status" value="1"/>
</dbReference>
<dbReference type="SUPFAM" id="SSF75615">
    <property type="entry name" value="Siroheme synthase middle domains-like"/>
    <property type="match status" value="1"/>
</dbReference>
<evidence type="ECO:0000256" key="11">
    <source>
        <dbReference type="ARBA" id="ARBA00023268"/>
    </source>
</evidence>
<dbReference type="Gene3D" id="3.40.50.720">
    <property type="entry name" value="NAD(P)-binding Rossmann-like Domain"/>
    <property type="match status" value="1"/>
</dbReference>